<organism evidence="2 3">
    <name type="scientific">Linum trigynum</name>
    <dbReference type="NCBI Taxonomy" id="586398"/>
    <lineage>
        <taxon>Eukaryota</taxon>
        <taxon>Viridiplantae</taxon>
        <taxon>Streptophyta</taxon>
        <taxon>Embryophyta</taxon>
        <taxon>Tracheophyta</taxon>
        <taxon>Spermatophyta</taxon>
        <taxon>Magnoliopsida</taxon>
        <taxon>eudicotyledons</taxon>
        <taxon>Gunneridae</taxon>
        <taxon>Pentapetalae</taxon>
        <taxon>rosids</taxon>
        <taxon>fabids</taxon>
        <taxon>Malpighiales</taxon>
        <taxon>Linaceae</taxon>
        <taxon>Linum</taxon>
    </lineage>
</organism>
<gene>
    <name evidence="2" type="ORF">LTRI10_LOCUS30778</name>
</gene>
<reference evidence="2 3" key="1">
    <citation type="submission" date="2024-04" db="EMBL/GenBank/DDBJ databases">
        <authorList>
            <person name="Fracassetti M."/>
        </authorList>
    </citation>
    <scope>NUCLEOTIDE SEQUENCE [LARGE SCALE GENOMIC DNA]</scope>
</reference>
<evidence type="ECO:0000313" key="2">
    <source>
        <dbReference type="EMBL" id="CAL1389964.1"/>
    </source>
</evidence>
<dbReference type="AlphaFoldDB" id="A0AAV2EW02"/>
<feature type="region of interest" description="Disordered" evidence="1">
    <location>
        <begin position="47"/>
        <end position="83"/>
    </location>
</feature>
<evidence type="ECO:0000313" key="3">
    <source>
        <dbReference type="Proteomes" id="UP001497516"/>
    </source>
</evidence>
<keyword evidence="3" id="KW-1185">Reference proteome</keyword>
<feature type="compositionally biased region" description="Basic and acidic residues" evidence="1">
    <location>
        <begin position="70"/>
        <end position="83"/>
    </location>
</feature>
<dbReference type="Proteomes" id="UP001497516">
    <property type="component" value="Chromosome 5"/>
</dbReference>
<accession>A0AAV2EW02</accession>
<evidence type="ECO:0000256" key="1">
    <source>
        <dbReference type="SAM" id="MobiDB-lite"/>
    </source>
</evidence>
<proteinExistence type="predicted"/>
<sequence length="83" mass="8989">MEEMGATNLNVEMDREAAAMEAGLRLEEGRSVQILGRSSVEVETELSLGPTQAITPAPLSGQEGPYAIDEYQHVQDEREGELG</sequence>
<name>A0AAV2EW02_9ROSI</name>
<dbReference type="EMBL" id="OZ034818">
    <property type="protein sequence ID" value="CAL1389964.1"/>
    <property type="molecule type" value="Genomic_DNA"/>
</dbReference>
<protein>
    <submittedName>
        <fullName evidence="2">Uncharacterized protein</fullName>
    </submittedName>
</protein>